<comment type="subcellular location">
    <subcellularLocation>
        <location evidence="1">Cytoplasm</location>
        <location evidence="1">Cytoskeleton</location>
    </subcellularLocation>
</comment>
<evidence type="ECO:0000256" key="4">
    <source>
        <dbReference type="ARBA" id="ARBA00023212"/>
    </source>
</evidence>
<reference evidence="11 12" key="1">
    <citation type="submission" date="2019-09" db="EMBL/GenBank/DDBJ databases">
        <title>Bird 10,000 Genomes (B10K) Project - Family phase.</title>
        <authorList>
            <person name="Zhang G."/>
        </authorList>
    </citation>
    <scope>NUCLEOTIDE SEQUENCE [LARGE SCALE GENOMIC DNA]</scope>
    <source>
        <strain evidence="11">B10K-DU-029-53</strain>
    </source>
</reference>
<dbReference type="EMBL" id="VZRZ01007415">
    <property type="protein sequence ID" value="NWW81151.1"/>
    <property type="molecule type" value="Genomic_DNA"/>
</dbReference>
<evidence type="ECO:0000256" key="1">
    <source>
        <dbReference type="ARBA" id="ARBA00004245"/>
    </source>
</evidence>
<dbReference type="PROSITE" id="PS51399">
    <property type="entry name" value="SEP"/>
    <property type="match status" value="1"/>
</dbReference>
<dbReference type="GO" id="GO:0043130">
    <property type="term" value="F:ubiquitin binding"/>
    <property type="evidence" value="ECO:0007669"/>
    <property type="project" value="TreeGrafter"/>
</dbReference>
<evidence type="ECO:0000256" key="8">
    <source>
        <dbReference type="ARBA" id="ARBA00075811"/>
    </source>
</evidence>
<proteinExistence type="predicted"/>
<dbReference type="InterPro" id="IPR036241">
    <property type="entry name" value="NSFL1C_SEP_dom_sf"/>
</dbReference>
<dbReference type="Pfam" id="PF08059">
    <property type="entry name" value="SEP"/>
    <property type="match status" value="1"/>
</dbReference>
<comment type="caution">
    <text evidence="11">The sequence shown here is derived from an EMBL/GenBank/DDBJ whole genome shotgun (WGS) entry which is preliminary data.</text>
</comment>
<dbReference type="FunFam" id="3.30.420.210:FF:000003">
    <property type="entry name" value="UBX domain protein 11"/>
    <property type="match status" value="1"/>
</dbReference>
<dbReference type="SUPFAM" id="SSF102848">
    <property type="entry name" value="NSFL1 (p97 ATPase) cofactor p47, SEP domain"/>
    <property type="match status" value="1"/>
</dbReference>
<dbReference type="Proteomes" id="UP000580879">
    <property type="component" value="Unassembled WGS sequence"/>
</dbReference>
<name>A0A7K6R581_9PASS</name>
<dbReference type="OrthoDB" id="25887at2759"/>
<evidence type="ECO:0000256" key="7">
    <source>
        <dbReference type="ARBA" id="ARBA00073759"/>
    </source>
</evidence>
<comment type="function">
    <text evidence="5">May be involved in the reorganization of actin cytoskeleton mediated by RND1, RND2 and RND3. Promotes RHOA activation mediated by GNA12 and GNA13.</text>
</comment>
<gene>
    <name evidence="11" type="primary">Ubxn11</name>
    <name evidence="11" type="ORF">CLIRUF_R13983</name>
</gene>
<keyword evidence="4" id="KW-0206">Cytoskeleton</keyword>
<dbReference type="PANTHER" id="PTHR23333">
    <property type="entry name" value="UBX DOMAIN CONTAINING PROTEIN"/>
    <property type="match status" value="1"/>
</dbReference>
<evidence type="ECO:0000313" key="11">
    <source>
        <dbReference type="EMBL" id="NWW81151.1"/>
    </source>
</evidence>
<keyword evidence="3" id="KW-0175">Coiled coil</keyword>
<dbReference type="InterPro" id="IPR012989">
    <property type="entry name" value="SEP_domain"/>
</dbReference>
<keyword evidence="2" id="KW-0963">Cytoplasm</keyword>
<organism evidence="11 12">
    <name type="scientific">Climacteris rufus</name>
    <name type="common">rufous treecreeper</name>
    <dbReference type="NCBI Taxonomy" id="47695"/>
    <lineage>
        <taxon>Eukaryota</taxon>
        <taxon>Metazoa</taxon>
        <taxon>Chordata</taxon>
        <taxon>Craniata</taxon>
        <taxon>Vertebrata</taxon>
        <taxon>Euteleostomi</taxon>
        <taxon>Archelosauria</taxon>
        <taxon>Archosauria</taxon>
        <taxon>Dinosauria</taxon>
        <taxon>Saurischia</taxon>
        <taxon>Theropoda</taxon>
        <taxon>Coelurosauria</taxon>
        <taxon>Aves</taxon>
        <taxon>Neognathae</taxon>
        <taxon>Neoaves</taxon>
        <taxon>Telluraves</taxon>
        <taxon>Australaves</taxon>
        <taxon>Passeriformes</taxon>
        <taxon>Climacteridae</taxon>
        <taxon>Climacteris</taxon>
    </lineage>
</organism>
<evidence type="ECO:0000313" key="12">
    <source>
        <dbReference type="Proteomes" id="UP000580879"/>
    </source>
</evidence>
<evidence type="ECO:0000256" key="5">
    <source>
        <dbReference type="ARBA" id="ARBA00059434"/>
    </source>
</evidence>
<feature type="non-terminal residue" evidence="11">
    <location>
        <position position="1"/>
    </location>
</feature>
<dbReference type="PANTHER" id="PTHR23333:SF4">
    <property type="entry name" value="UBX DOMAIN-CONTAINING PROTEIN 11"/>
    <property type="match status" value="1"/>
</dbReference>
<protein>
    <recommendedName>
        <fullName evidence="7">UBX domain-containing protein 11</fullName>
    </recommendedName>
    <alternativeName>
        <fullName evidence="9">Socius</fullName>
    </alternativeName>
    <alternativeName>
        <fullName evidence="8">UBX domain-containing protein 5</fullName>
    </alternativeName>
</protein>
<comment type="subunit">
    <text evidence="6">Interacts with GNA12, GNA13, RND1, RND2 and RND3.</text>
</comment>
<feature type="domain" description="SEP" evidence="10">
    <location>
        <begin position="36"/>
        <end position="87"/>
    </location>
</feature>
<evidence type="ECO:0000256" key="6">
    <source>
        <dbReference type="ARBA" id="ARBA00062345"/>
    </source>
</evidence>
<feature type="non-terminal residue" evidence="11">
    <location>
        <position position="87"/>
    </location>
</feature>
<keyword evidence="12" id="KW-1185">Reference proteome</keyword>
<evidence type="ECO:0000256" key="3">
    <source>
        <dbReference type="ARBA" id="ARBA00023054"/>
    </source>
</evidence>
<evidence type="ECO:0000259" key="10">
    <source>
        <dbReference type="PROSITE" id="PS51399"/>
    </source>
</evidence>
<dbReference type="AlphaFoldDB" id="A0A7K6R581"/>
<sequence length="87" mass="9774">IDFDFLLENIKDLNVLAGEGSAQIEHTARGARLRQPQPLPLTLYRDGLVLGAGAFRPYQDPATQQCLQDIMDGFFPSELQRRYPEGI</sequence>
<evidence type="ECO:0000256" key="2">
    <source>
        <dbReference type="ARBA" id="ARBA00022490"/>
    </source>
</evidence>
<dbReference type="GO" id="GO:0043161">
    <property type="term" value="P:proteasome-mediated ubiquitin-dependent protein catabolic process"/>
    <property type="evidence" value="ECO:0007669"/>
    <property type="project" value="TreeGrafter"/>
</dbReference>
<evidence type="ECO:0000256" key="9">
    <source>
        <dbReference type="ARBA" id="ARBA00081109"/>
    </source>
</evidence>
<dbReference type="Gene3D" id="3.30.420.210">
    <property type="entry name" value="SEP domain"/>
    <property type="match status" value="1"/>
</dbReference>
<accession>A0A7K6R581</accession>
<dbReference type="GO" id="GO:0005856">
    <property type="term" value="C:cytoskeleton"/>
    <property type="evidence" value="ECO:0007669"/>
    <property type="project" value="UniProtKB-SubCell"/>
</dbReference>